<dbReference type="AlphaFoldDB" id="A0A0A2WIL1"/>
<dbReference type="eggNOG" id="ENOG503303Z">
    <property type="taxonomic scope" value="Bacteria"/>
</dbReference>
<evidence type="ECO:0000256" key="1">
    <source>
        <dbReference type="SAM" id="SignalP"/>
    </source>
</evidence>
<dbReference type="OrthoDB" id="795133at2"/>
<comment type="caution">
    <text evidence="2">The sequence shown here is derived from an EMBL/GenBank/DDBJ whole genome shotgun (WGS) entry which is preliminary data.</text>
</comment>
<keyword evidence="3" id="KW-1185">Reference proteome</keyword>
<protein>
    <submittedName>
        <fullName evidence="2">Uncharacterized protein</fullName>
    </submittedName>
</protein>
<proteinExistence type="predicted"/>
<gene>
    <name evidence="2" type="ORF">LF41_1439</name>
</gene>
<dbReference type="PATRIC" id="fig|1300345.3.peg.2511"/>
<sequence length="261" mass="29102">MQRPRLLQVFAAVALTCAALAASAAEPTTTLKDSGDAAHLFGYLPKPGMDAQFDAGYRKHLEWHRTHDDPLVWYGWYVTHGPRMGMFIDGTFGAPFAAFDNRVAPSDDGKDADRTFLPYGEPTYRAVYRVRRDLSAGTPLEQWRPTKLVQVYTYEVRLGRSERFEKIVKRMRAALDTAKHKSSFTWYEGVGGTASPGYMLMVSREGWSAFDEGPGGLEGVLASVEDTTVRQQLLDGFAGTVDEVQAEIWSYRSDMSLIPSN</sequence>
<keyword evidence="1" id="KW-0732">Signal</keyword>
<organism evidence="2 3">
    <name type="scientific">Lysobacter dokdonensis DS-58</name>
    <dbReference type="NCBI Taxonomy" id="1300345"/>
    <lineage>
        <taxon>Bacteria</taxon>
        <taxon>Pseudomonadati</taxon>
        <taxon>Pseudomonadota</taxon>
        <taxon>Gammaproteobacteria</taxon>
        <taxon>Lysobacterales</taxon>
        <taxon>Lysobacteraceae</taxon>
        <taxon>Noviluteimonas</taxon>
    </lineage>
</organism>
<feature type="signal peptide" evidence="1">
    <location>
        <begin position="1"/>
        <end position="21"/>
    </location>
</feature>
<evidence type="ECO:0000313" key="3">
    <source>
        <dbReference type="Proteomes" id="UP000030518"/>
    </source>
</evidence>
<dbReference type="RefSeq" id="WP_036170408.1">
    <property type="nucleotide sequence ID" value="NZ_JRKJ01000021.1"/>
</dbReference>
<dbReference type="EMBL" id="JRKJ01000021">
    <property type="protein sequence ID" value="KGQ18085.1"/>
    <property type="molecule type" value="Genomic_DNA"/>
</dbReference>
<feature type="chain" id="PRO_5001996561" evidence="1">
    <location>
        <begin position="22"/>
        <end position="261"/>
    </location>
</feature>
<reference evidence="2 3" key="1">
    <citation type="submission" date="2014-09" db="EMBL/GenBank/DDBJ databases">
        <title>Genome sequences of Lysobacter dokdonensis DS-58.</title>
        <authorList>
            <person name="Kim J.F."/>
            <person name="Kwak M.-J."/>
        </authorList>
    </citation>
    <scope>NUCLEOTIDE SEQUENCE [LARGE SCALE GENOMIC DNA]</scope>
    <source>
        <strain evidence="2 3">DS-58</strain>
    </source>
</reference>
<dbReference type="STRING" id="1300345.LF41_1439"/>
<dbReference type="Proteomes" id="UP000030518">
    <property type="component" value="Unassembled WGS sequence"/>
</dbReference>
<name>A0A0A2WIL1_9GAMM</name>
<accession>A0A0A2WIL1</accession>
<evidence type="ECO:0000313" key="2">
    <source>
        <dbReference type="EMBL" id="KGQ18085.1"/>
    </source>
</evidence>